<evidence type="ECO:0000256" key="2">
    <source>
        <dbReference type="ARBA" id="ARBA00022741"/>
    </source>
</evidence>
<dbReference type="GO" id="GO:0000727">
    <property type="term" value="P:double-strand break repair via break-induced replication"/>
    <property type="evidence" value="ECO:0007669"/>
    <property type="project" value="TreeGrafter"/>
</dbReference>
<dbReference type="PRINTS" id="PR01657">
    <property type="entry name" value="MCMFAMILY"/>
</dbReference>
<keyword evidence="5 7" id="KW-0131">Cell cycle</keyword>
<evidence type="ECO:0000313" key="10">
    <source>
        <dbReference type="EMBL" id="CAE2241797.1"/>
    </source>
</evidence>
<dbReference type="GO" id="GO:0016787">
    <property type="term" value="F:hydrolase activity"/>
    <property type="evidence" value="ECO:0007669"/>
    <property type="project" value="UniProtKB-KW"/>
</dbReference>
<evidence type="ECO:0000256" key="3">
    <source>
        <dbReference type="ARBA" id="ARBA00022840"/>
    </source>
</evidence>
<dbReference type="Gene3D" id="3.30.1640.10">
    <property type="entry name" value="mini-chromosome maintenance (MCM) complex, chain A, domain 1"/>
    <property type="match status" value="1"/>
</dbReference>
<keyword evidence="2 6" id="KW-0547">Nucleotide-binding</keyword>
<evidence type="ECO:0000256" key="5">
    <source>
        <dbReference type="ARBA" id="ARBA00023306"/>
    </source>
</evidence>
<dbReference type="PANTHER" id="PTHR11630">
    <property type="entry name" value="DNA REPLICATION LICENSING FACTOR MCM FAMILY MEMBER"/>
    <property type="match status" value="1"/>
</dbReference>
<evidence type="ECO:0000259" key="9">
    <source>
        <dbReference type="PROSITE" id="PS50051"/>
    </source>
</evidence>
<dbReference type="PANTHER" id="PTHR11630:SF42">
    <property type="entry name" value="DNA REPLICATION LICENSING FACTOR MCM5"/>
    <property type="match status" value="1"/>
</dbReference>
<dbReference type="EMBL" id="HBKQ01023848">
    <property type="protein sequence ID" value="CAE2241797.1"/>
    <property type="molecule type" value="Transcribed_RNA"/>
</dbReference>
<dbReference type="InterPro" id="IPR041562">
    <property type="entry name" value="MCM_lid"/>
</dbReference>
<feature type="region of interest" description="Disordered" evidence="8">
    <location>
        <begin position="153"/>
        <end position="180"/>
    </location>
</feature>
<dbReference type="GO" id="GO:0005634">
    <property type="term" value="C:nucleus"/>
    <property type="evidence" value="ECO:0007669"/>
    <property type="project" value="UniProtKB-SubCell"/>
</dbReference>
<dbReference type="GO" id="GO:0006270">
    <property type="term" value="P:DNA replication initiation"/>
    <property type="evidence" value="ECO:0007669"/>
    <property type="project" value="UniProtKB-UniRule"/>
</dbReference>
<dbReference type="InterPro" id="IPR001208">
    <property type="entry name" value="MCM_dom"/>
</dbReference>
<feature type="region of interest" description="Disordered" evidence="8">
    <location>
        <begin position="604"/>
        <end position="653"/>
    </location>
</feature>
<dbReference type="GO" id="GO:0005524">
    <property type="term" value="F:ATP binding"/>
    <property type="evidence" value="ECO:0007669"/>
    <property type="project" value="UniProtKB-UniRule"/>
</dbReference>
<dbReference type="AlphaFoldDB" id="A0A7S4MTF8"/>
<keyword evidence="4 6" id="KW-0238">DNA-binding</keyword>
<feature type="domain" description="MCM C-terminal AAA(+) ATPase" evidence="9">
    <location>
        <begin position="389"/>
        <end position="596"/>
    </location>
</feature>
<keyword evidence="7" id="KW-0347">Helicase</keyword>
<evidence type="ECO:0000256" key="4">
    <source>
        <dbReference type="ARBA" id="ARBA00023125"/>
    </source>
</evidence>
<dbReference type="GO" id="GO:0003688">
    <property type="term" value="F:DNA replication origin binding"/>
    <property type="evidence" value="ECO:0007669"/>
    <property type="project" value="UniProtKB-UniRule"/>
</dbReference>
<dbReference type="Pfam" id="PF00493">
    <property type="entry name" value="MCM"/>
    <property type="match status" value="1"/>
</dbReference>
<dbReference type="Gene3D" id="2.20.28.10">
    <property type="match status" value="1"/>
</dbReference>
<feature type="compositionally biased region" description="Gly residues" evidence="8">
    <location>
        <begin position="607"/>
        <end position="631"/>
    </location>
</feature>
<dbReference type="SUPFAM" id="SSF50249">
    <property type="entry name" value="Nucleic acid-binding proteins"/>
    <property type="match status" value="1"/>
</dbReference>
<keyword evidence="7" id="KW-0235">DNA replication</keyword>
<dbReference type="GO" id="GO:0042555">
    <property type="term" value="C:MCM complex"/>
    <property type="evidence" value="ECO:0007669"/>
    <property type="project" value="UniProtKB-UniRule"/>
</dbReference>
<feature type="compositionally biased region" description="Gly residues" evidence="8">
    <location>
        <begin position="773"/>
        <end position="793"/>
    </location>
</feature>
<name>A0A7S4MTF8_9STRA</name>
<dbReference type="PRINTS" id="PR01661">
    <property type="entry name" value="MCMPROTEIN5"/>
</dbReference>
<dbReference type="SUPFAM" id="SSF52540">
    <property type="entry name" value="P-loop containing nucleoside triphosphate hydrolases"/>
    <property type="match status" value="1"/>
</dbReference>
<dbReference type="InterPro" id="IPR012340">
    <property type="entry name" value="NA-bd_OB-fold"/>
</dbReference>
<dbReference type="GO" id="GO:0043138">
    <property type="term" value="F:3'-5' DNA helicase activity"/>
    <property type="evidence" value="ECO:0007669"/>
    <property type="project" value="TreeGrafter"/>
</dbReference>
<evidence type="ECO:0000256" key="6">
    <source>
        <dbReference type="RuleBase" id="RU004070"/>
    </source>
</evidence>
<protein>
    <recommendedName>
        <fullName evidence="7">DNA replication licensing factor MCM5</fullName>
        <ecNumber evidence="7">3.6.4.12</ecNumber>
    </recommendedName>
</protein>
<organism evidence="10">
    <name type="scientific">Odontella aurita</name>
    <dbReference type="NCBI Taxonomy" id="265563"/>
    <lineage>
        <taxon>Eukaryota</taxon>
        <taxon>Sar</taxon>
        <taxon>Stramenopiles</taxon>
        <taxon>Ochrophyta</taxon>
        <taxon>Bacillariophyta</taxon>
        <taxon>Mediophyceae</taxon>
        <taxon>Biddulphiophycidae</taxon>
        <taxon>Eupodiscales</taxon>
        <taxon>Odontellaceae</taxon>
        <taxon>Odontella</taxon>
    </lineage>
</organism>
<evidence type="ECO:0000256" key="7">
    <source>
        <dbReference type="RuleBase" id="RU368063"/>
    </source>
</evidence>
<dbReference type="InterPro" id="IPR033762">
    <property type="entry name" value="MCM_OB"/>
</dbReference>
<reference evidence="10" key="1">
    <citation type="submission" date="2021-01" db="EMBL/GenBank/DDBJ databases">
        <authorList>
            <person name="Corre E."/>
            <person name="Pelletier E."/>
            <person name="Niang G."/>
            <person name="Scheremetjew M."/>
            <person name="Finn R."/>
            <person name="Kale V."/>
            <person name="Holt S."/>
            <person name="Cochrane G."/>
            <person name="Meng A."/>
            <person name="Brown T."/>
            <person name="Cohen L."/>
        </authorList>
    </citation>
    <scope>NUCLEOTIDE SEQUENCE</scope>
    <source>
        <strain evidence="10">Isolate 1302-5</strain>
    </source>
</reference>
<accession>A0A7S4MTF8</accession>
<dbReference type="Pfam" id="PF17855">
    <property type="entry name" value="MCM_lid"/>
    <property type="match status" value="1"/>
</dbReference>
<proteinExistence type="inferred from homology"/>
<dbReference type="Pfam" id="PF17207">
    <property type="entry name" value="MCM_OB"/>
    <property type="match status" value="1"/>
</dbReference>
<dbReference type="Gene3D" id="2.40.50.140">
    <property type="entry name" value="Nucleic acid-binding proteins"/>
    <property type="match status" value="1"/>
</dbReference>
<dbReference type="GO" id="GO:0003697">
    <property type="term" value="F:single-stranded DNA binding"/>
    <property type="evidence" value="ECO:0007669"/>
    <property type="project" value="TreeGrafter"/>
</dbReference>
<comment type="subunit">
    <text evidence="7">Component of the MCM2-7 complex.</text>
</comment>
<dbReference type="InterPro" id="IPR031327">
    <property type="entry name" value="MCM"/>
</dbReference>
<feature type="region of interest" description="Disordered" evidence="8">
    <location>
        <begin position="19"/>
        <end position="38"/>
    </location>
</feature>
<dbReference type="SMART" id="SM00350">
    <property type="entry name" value="MCM"/>
    <property type="match status" value="1"/>
</dbReference>
<dbReference type="InterPro" id="IPR008048">
    <property type="entry name" value="MCM5"/>
</dbReference>
<keyword evidence="7" id="KW-0378">Hydrolase</keyword>
<feature type="compositionally biased region" description="Low complexity" evidence="8">
    <location>
        <begin position="23"/>
        <end position="34"/>
    </location>
</feature>
<dbReference type="InterPro" id="IPR027417">
    <property type="entry name" value="P-loop_NTPase"/>
</dbReference>
<feature type="region of interest" description="Disordered" evidence="8">
    <location>
        <begin position="771"/>
        <end position="799"/>
    </location>
</feature>
<evidence type="ECO:0000256" key="8">
    <source>
        <dbReference type="SAM" id="MobiDB-lite"/>
    </source>
</evidence>
<comment type="subcellular location">
    <subcellularLocation>
        <location evidence="7">Nucleus</location>
    </subcellularLocation>
</comment>
<gene>
    <name evidence="10" type="ORF">OAUR00152_LOCUS16219</name>
</gene>
<dbReference type="PROSITE" id="PS50051">
    <property type="entry name" value="MCM_2"/>
    <property type="match status" value="1"/>
</dbReference>
<feature type="compositionally biased region" description="Polar residues" evidence="8">
    <location>
        <begin position="633"/>
        <end position="648"/>
    </location>
</feature>
<evidence type="ECO:0000256" key="1">
    <source>
        <dbReference type="ARBA" id="ARBA00008010"/>
    </source>
</evidence>
<keyword evidence="7" id="KW-0539">Nucleus</keyword>
<comment type="similarity">
    <text evidence="1 6">Belongs to the MCM family.</text>
</comment>
<dbReference type="GO" id="GO:0017116">
    <property type="term" value="F:single-stranded DNA helicase activity"/>
    <property type="evidence" value="ECO:0007669"/>
    <property type="project" value="TreeGrafter"/>
</dbReference>
<sequence>MDFDEDRIYYSHQNLQQEGAAGGNASNAQAGAVGDDADDDNVDLGAVRRHFREFLRNYRQGANRYLYRDRLLRMHRRTSGDDYTPNYAVSSGGGSPEASIEVDVAHVGEYDAALLGLLLSQPATVLPPFEVAAADALKTLLFDLRSARDGGAAAGAAEGEGAEGERAPPPAGGEAVDPDDEFAFSGSSVQILLRGSLSPTPLRSIHSRHMNSLLRCPGIVISASRVRSRAHRIKIRCSKCGDSADVRSQSGPFGGVSIPGRCLGPNPQECGPMPYGVVPDECQFVDQQTLKLQEAPECVPTGEMPRSVLLAVERGMVDKAPPGTRVSVLGIASLFANATVGKGGGGGGGSRTVYLRVVGMQKDSGAGDSATFTPREEEAFRLLSRRPDVYDILGRSIAPSISGSYTVDIKRALAVMLFGGSRKRLPDGMRLRGDINVLLLGDPSMAKSQFLKYTTRCAPVGVYTSGKGSSAAGLTASVVRDARGEFYLEGGAMVLADGGVVGIDEFDKMRPADRVAIHEAMEQQTISVAKAGITTVLNSRSSVLAAANPVFGRYDDLKSASENIDLMTTILSRFDLIFLVRDVRDEELDRMICRHVMGVHMDSSTGEGDGGLGGAASGGPVGEDDGLGIGEGASSSVDQAVTDPSSSPDAVADNATRVAITGRGELDVPTFKKYVQYCKSKCAPRLSESAGDVLASSYVKIRDDVRKRTIEANAGGENDEQAAIPITVRQLEALVRVSEALAKMRLEEEVKSEDVSEALRLFRVSTMAANSAGSGGGRGGASAGAGAGAGATGGALPSREEMNRAESFLRSRLVMGAVVNKQRIVEEAAGRGYNAVVVARALAVMVMRGEVQERNQSRLIKRIK</sequence>
<dbReference type="Gene3D" id="3.40.50.300">
    <property type="entry name" value="P-loop containing nucleotide triphosphate hydrolases"/>
    <property type="match status" value="1"/>
</dbReference>
<dbReference type="Pfam" id="PF21933">
    <property type="entry name" value="MCM5_C"/>
    <property type="match status" value="1"/>
</dbReference>
<keyword evidence="3 6" id="KW-0067">ATP-binding</keyword>
<dbReference type="EC" id="3.6.4.12" evidence="7"/>
<dbReference type="InterPro" id="IPR054125">
    <property type="entry name" value="MCM5_C"/>
</dbReference>
<comment type="catalytic activity">
    <reaction evidence="7">
        <text>ATP + H2O = ADP + phosphate + H(+)</text>
        <dbReference type="Rhea" id="RHEA:13065"/>
        <dbReference type="ChEBI" id="CHEBI:15377"/>
        <dbReference type="ChEBI" id="CHEBI:15378"/>
        <dbReference type="ChEBI" id="CHEBI:30616"/>
        <dbReference type="ChEBI" id="CHEBI:43474"/>
        <dbReference type="ChEBI" id="CHEBI:456216"/>
        <dbReference type="EC" id="3.6.4.12"/>
    </reaction>
</comment>
<comment type="function">
    <text evidence="7">Acts as component of the MCM2-7 complex (MCM complex) which is the replicative helicase essential for 'once per cell cycle' DNA replication initiation and elongation in eukaryotic cells. The active ATPase sites in the MCM2-7 ring are formed through the interaction surfaces of two neighboring subunits such that a critical structure of a conserved arginine finger motif is provided in trans relative to the ATP-binding site of the Walker A box of the adjacent subunit. The six ATPase active sites, however, are likely to contribute differentially to the complex helicase activity.</text>
</comment>